<name>A0ABY5JUQ3_9BACI</name>
<keyword evidence="2" id="KW-1185">Reference proteome</keyword>
<protein>
    <submittedName>
        <fullName evidence="1">Uncharacterized protein</fullName>
    </submittedName>
</protein>
<proteinExistence type="predicted"/>
<evidence type="ECO:0000313" key="1">
    <source>
        <dbReference type="EMBL" id="UUI04082.1"/>
    </source>
</evidence>
<dbReference type="EMBL" id="CP101914">
    <property type="protein sequence ID" value="UUI04082.1"/>
    <property type="molecule type" value="Genomic_DNA"/>
</dbReference>
<evidence type="ECO:0000313" key="2">
    <source>
        <dbReference type="Proteomes" id="UP001059773"/>
    </source>
</evidence>
<reference evidence="1" key="1">
    <citation type="submission" date="2022-07" db="EMBL/GenBank/DDBJ databases">
        <title>FELIX.</title>
        <authorList>
            <person name="Wan K.H."/>
            <person name="Park S."/>
            <person name="Lawrence Q."/>
            <person name="Eichenberger J.P."/>
            <person name="Booth B.W."/>
            <person name="Piaggio A.J."/>
            <person name="Chandler J.C."/>
            <person name="Franklin A.B."/>
            <person name="Celniker S.E."/>
        </authorList>
    </citation>
    <scope>NUCLEOTIDE SEQUENCE</scope>
    <source>
        <strain evidence="1">QA-1986 374</strain>
    </source>
</reference>
<dbReference type="Proteomes" id="UP001059773">
    <property type="component" value="Chromosome"/>
</dbReference>
<organism evidence="1 2">
    <name type="scientific">Oceanobacillus jeddahense</name>
    <dbReference type="NCBI Taxonomy" id="1462527"/>
    <lineage>
        <taxon>Bacteria</taxon>
        <taxon>Bacillati</taxon>
        <taxon>Bacillota</taxon>
        <taxon>Bacilli</taxon>
        <taxon>Bacillales</taxon>
        <taxon>Bacillaceae</taxon>
        <taxon>Oceanobacillus</taxon>
    </lineage>
</organism>
<dbReference type="RefSeq" id="WP_157037093.1">
    <property type="nucleotide sequence ID" value="NZ_CABKTI010000005.1"/>
</dbReference>
<gene>
    <name evidence="1" type="ORF">NP439_05180</name>
</gene>
<accession>A0ABY5JUQ3</accession>
<sequence>MNILANNQDIGASKFGLWSIKFFDLLTFKKSKHLKKVIQDVEKQIEDNKNKKIY</sequence>